<dbReference type="OrthoDB" id="8452228at2"/>
<dbReference type="CDD" id="cd08054">
    <property type="entry name" value="gp6"/>
    <property type="match status" value="1"/>
</dbReference>
<proteinExistence type="predicted"/>
<dbReference type="Proteomes" id="UP000198539">
    <property type="component" value="Unassembled WGS sequence"/>
</dbReference>
<dbReference type="NCBIfam" id="TIGR01560">
    <property type="entry name" value="put_DNA_pack"/>
    <property type="match status" value="1"/>
</dbReference>
<sequence>MTPYLVVPPATMPVDLAALKAHLRVDGYTDNAQIEALQAGAVAMLDGWGGALGRCILPQTWAIDVTGPGPHLLPFPDASDVAVTAEGGALSSVQRNGALGVSVEVQDASAGQDITITAQYALPDARRPAAEVLIKLIVGNWYENRESVVVGMSVNELPMAANALISALRWFRV</sequence>
<dbReference type="RefSeq" id="WP_143033484.1">
    <property type="nucleotide sequence ID" value="NZ_CP061498.1"/>
</dbReference>
<dbReference type="STRING" id="564137.SAMN04488238_103334"/>
<dbReference type="InterPro" id="IPR006450">
    <property type="entry name" value="Phage_HK97_gp6-like"/>
</dbReference>
<accession>A0A1H2WC85</accession>
<name>A0A1H2WC85_9RHOB</name>
<keyword evidence="2" id="KW-1185">Reference proteome</keyword>
<gene>
    <name evidence="1" type="ORF">SAMN04488238_103334</name>
</gene>
<evidence type="ECO:0000313" key="2">
    <source>
        <dbReference type="Proteomes" id="UP000198539"/>
    </source>
</evidence>
<evidence type="ECO:0000313" key="1">
    <source>
        <dbReference type="EMBL" id="SDW78151.1"/>
    </source>
</evidence>
<evidence type="ECO:0008006" key="3">
    <source>
        <dbReference type="Google" id="ProtNLM"/>
    </source>
</evidence>
<dbReference type="AlphaFoldDB" id="A0A1H2WC85"/>
<reference evidence="1 2" key="1">
    <citation type="submission" date="2016-10" db="EMBL/GenBank/DDBJ databases">
        <authorList>
            <person name="de Groot N.N."/>
        </authorList>
    </citation>
    <scope>NUCLEOTIDE SEQUENCE [LARGE SCALE GENOMIC DNA]</scope>
    <source>
        <strain evidence="1 2">CGMCC 1.8894</strain>
    </source>
</reference>
<organism evidence="1 2">
    <name type="scientific">Roseicitreum antarcticum</name>
    <dbReference type="NCBI Taxonomy" id="564137"/>
    <lineage>
        <taxon>Bacteria</taxon>
        <taxon>Pseudomonadati</taxon>
        <taxon>Pseudomonadota</taxon>
        <taxon>Alphaproteobacteria</taxon>
        <taxon>Rhodobacterales</taxon>
        <taxon>Paracoccaceae</taxon>
        <taxon>Roseicitreum</taxon>
    </lineage>
</organism>
<dbReference type="EMBL" id="FNOM01000003">
    <property type="protein sequence ID" value="SDW78151.1"/>
    <property type="molecule type" value="Genomic_DNA"/>
</dbReference>
<protein>
    <recommendedName>
        <fullName evidence="3">Phage gp6-like head-tail connector protein</fullName>
    </recommendedName>
</protein>
<dbReference type="Gene3D" id="1.10.3230.30">
    <property type="entry name" value="Phage gp6-like head-tail connector protein"/>
    <property type="match status" value="1"/>
</dbReference>